<organism evidence="3 4">
    <name type="scientific">Decorospora gaudefroyi</name>
    <dbReference type="NCBI Taxonomy" id="184978"/>
    <lineage>
        <taxon>Eukaryota</taxon>
        <taxon>Fungi</taxon>
        <taxon>Dikarya</taxon>
        <taxon>Ascomycota</taxon>
        <taxon>Pezizomycotina</taxon>
        <taxon>Dothideomycetes</taxon>
        <taxon>Pleosporomycetidae</taxon>
        <taxon>Pleosporales</taxon>
        <taxon>Pleosporineae</taxon>
        <taxon>Pleosporaceae</taxon>
        <taxon>Decorospora</taxon>
    </lineage>
</organism>
<accession>A0A6A5KGQ0</accession>
<evidence type="ECO:0000313" key="3">
    <source>
        <dbReference type="EMBL" id="KAF1837425.1"/>
    </source>
</evidence>
<dbReference type="PROSITE" id="PS51782">
    <property type="entry name" value="LYSM"/>
    <property type="match status" value="1"/>
</dbReference>
<feature type="compositionally biased region" description="Basic and acidic residues" evidence="1">
    <location>
        <begin position="158"/>
        <end position="184"/>
    </location>
</feature>
<keyword evidence="4" id="KW-1185">Reference proteome</keyword>
<protein>
    <submittedName>
        <fullName evidence="3">CNVH-domain-containing protein</fullName>
    </submittedName>
</protein>
<dbReference type="EMBL" id="ML975262">
    <property type="protein sequence ID" value="KAF1837425.1"/>
    <property type="molecule type" value="Genomic_DNA"/>
</dbReference>
<dbReference type="AlphaFoldDB" id="A0A6A5KGQ0"/>
<proteinExistence type="predicted"/>
<feature type="region of interest" description="Disordered" evidence="1">
    <location>
        <begin position="158"/>
        <end position="230"/>
    </location>
</feature>
<dbReference type="SMART" id="SM00257">
    <property type="entry name" value="LysM"/>
    <property type="match status" value="1"/>
</dbReference>
<evidence type="ECO:0000256" key="1">
    <source>
        <dbReference type="SAM" id="MobiDB-lite"/>
    </source>
</evidence>
<dbReference type="Proteomes" id="UP000800040">
    <property type="component" value="Unassembled WGS sequence"/>
</dbReference>
<dbReference type="InterPro" id="IPR018392">
    <property type="entry name" value="LysM"/>
</dbReference>
<name>A0A6A5KGQ0_9PLEO</name>
<feature type="region of interest" description="Disordered" evidence="1">
    <location>
        <begin position="1"/>
        <end position="113"/>
    </location>
</feature>
<feature type="compositionally biased region" description="Gly residues" evidence="1">
    <location>
        <begin position="1"/>
        <end position="11"/>
    </location>
</feature>
<feature type="compositionally biased region" description="Low complexity" evidence="1">
    <location>
        <begin position="51"/>
        <end position="72"/>
    </location>
</feature>
<feature type="domain" description="LysM" evidence="2">
    <location>
        <begin position="284"/>
        <end position="329"/>
    </location>
</feature>
<dbReference type="SMART" id="SM01111">
    <property type="entry name" value="CVNH"/>
    <property type="match status" value="1"/>
</dbReference>
<dbReference type="Gene3D" id="2.30.60.10">
    <property type="entry name" value="Cyanovirin-N"/>
    <property type="match status" value="1"/>
</dbReference>
<dbReference type="OrthoDB" id="2107166at2759"/>
<feature type="compositionally biased region" description="Low complexity" evidence="1">
    <location>
        <begin position="91"/>
        <end position="102"/>
    </location>
</feature>
<dbReference type="SUPFAM" id="SSF51322">
    <property type="entry name" value="Cyanovirin-N"/>
    <property type="match status" value="2"/>
</dbReference>
<dbReference type="CDD" id="cd00118">
    <property type="entry name" value="LysM"/>
    <property type="match status" value="1"/>
</dbReference>
<evidence type="ECO:0000313" key="4">
    <source>
        <dbReference type="Proteomes" id="UP000800040"/>
    </source>
</evidence>
<dbReference type="PANTHER" id="PTHR37014:SF1">
    <property type="entry name" value="EXPRESSION LETHALITY PROTEIN HEL10, PUTATIVE (AFU_ORTHOLOGUE AFUA_1G06580)-RELATED"/>
    <property type="match status" value="1"/>
</dbReference>
<dbReference type="PANTHER" id="PTHR37014">
    <property type="entry name" value="EXPRESSION LETHALITY PROTEIN HEL10, PUTATIVE (AFU_ORTHOLOGUE AFUA_1G06580)-RELATED"/>
    <property type="match status" value="1"/>
</dbReference>
<evidence type="ECO:0000259" key="2">
    <source>
        <dbReference type="PROSITE" id="PS51782"/>
    </source>
</evidence>
<dbReference type="InterPro" id="IPR036673">
    <property type="entry name" value="Cyanovirin-N_sf"/>
</dbReference>
<dbReference type="InterPro" id="IPR011058">
    <property type="entry name" value="Cyanovirin-N"/>
</dbReference>
<dbReference type="Pfam" id="PF08881">
    <property type="entry name" value="CVNH"/>
    <property type="match status" value="1"/>
</dbReference>
<dbReference type="InterPro" id="IPR036779">
    <property type="entry name" value="LysM_dom_sf"/>
</dbReference>
<dbReference type="Pfam" id="PF01476">
    <property type="entry name" value="LysM"/>
    <property type="match status" value="1"/>
</dbReference>
<reference evidence="3" key="1">
    <citation type="submission" date="2020-01" db="EMBL/GenBank/DDBJ databases">
        <authorList>
            <consortium name="DOE Joint Genome Institute"/>
            <person name="Haridas S."/>
            <person name="Albert R."/>
            <person name="Binder M."/>
            <person name="Bloem J."/>
            <person name="Labutti K."/>
            <person name="Salamov A."/>
            <person name="Andreopoulos B."/>
            <person name="Baker S.E."/>
            <person name="Barry K."/>
            <person name="Bills G."/>
            <person name="Bluhm B.H."/>
            <person name="Cannon C."/>
            <person name="Castanera R."/>
            <person name="Culley D.E."/>
            <person name="Daum C."/>
            <person name="Ezra D."/>
            <person name="Gonzalez J.B."/>
            <person name="Henrissat B."/>
            <person name="Kuo A."/>
            <person name="Liang C."/>
            <person name="Lipzen A."/>
            <person name="Lutzoni F."/>
            <person name="Magnuson J."/>
            <person name="Mondo S."/>
            <person name="Nolan M."/>
            <person name="Ohm R."/>
            <person name="Pangilinan J."/>
            <person name="Park H.-J."/>
            <person name="Ramirez L."/>
            <person name="Alfaro M."/>
            <person name="Sun H."/>
            <person name="Tritt A."/>
            <person name="Yoshinaga Y."/>
            <person name="Zwiers L.-H."/>
            <person name="Turgeon B.G."/>
            <person name="Goodwin S.B."/>
            <person name="Spatafora J.W."/>
            <person name="Crous P.W."/>
            <person name="Grigoriev I.V."/>
        </authorList>
    </citation>
    <scope>NUCLEOTIDE SEQUENCE</scope>
    <source>
        <strain evidence="3">P77</strain>
    </source>
</reference>
<feature type="compositionally biased region" description="Basic and acidic residues" evidence="1">
    <location>
        <begin position="203"/>
        <end position="217"/>
    </location>
</feature>
<dbReference type="Gene3D" id="3.10.350.10">
    <property type="entry name" value="LysM domain"/>
    <property type="match status" value="1"/>
</dbReference>
<sequence>MSGYSGSGYNQGGYQQQQGQGGYGQQSGYGQNDYGNTHQPPQPSHRGEASQYYSQGGQPQGYIQPQRYGQQPASGFGQQPANGYGPQHTPSGYGQEQSQYSQPNAYGEPETGERGVMGGLAGAGAGAYGASALGGGVPGMVIGALAGAFAGHKGQDAVSEKWDEHKEKKNAEEERQKWEEEEARRRKYGQQQAYGGAAPPTYQHHERGRSSDREKTPPHHRGNFTASSRDITLDAANDQCVLHAQCRRPDGTWHHASLPLNRYLSNESGTFRWCSSSSSGSSDATYTVQQGDTLRAIAARYPRCSHDDLARLNHIANPDQIWPGQTLRVPGGGAGGGVGGFARSARNVRLRDGGKVLEAELEGGQGWRTQRVGLDERIGNVNGVLEVV</sequence>
<gene>
    <name evidence="3" type="ORF">BDW02DRAFT_566086</name>
</gene>